<dbReference type="GO" id="GO:0004674">
    <property type="term" value="F:protein serine/threonine kinase activity"/>
    <property type="evidence" value="ECO:0007669"/>
    <property type="project" value="UniProtKB-KW"/>
</dbReference>
<feature type="repeat" description="TPR" evidence="7">
    <location>
        <begin position="416"/>
        <end position="449"/>
    </location>
</feature>
<evidence type="ECO:0000256" key="1">
    <source>
        <dbReference type="ARBA" id="ARBA00012513"/>
    </source>
</evidence>
<dbReference type="InterPro" id="IPR017441">
    <property type="entry name" value="Protein_kinase_ATP_BS"/>
</dbReference>
<dbReference type="Pfam" id="PF13432">
    <property type="entry name" value="TPR_16"/>
    <property type="match status" value="1"/>
</dbReference>
<dbReference type="Pfam" id="PF00069">
    <property type="entry name" value="Pkinase"/>
    <property type="match status" value="1"/>
</dbReference>
<dbReference type="InterPro" id="IPR019734">
    <property type="entry name" value="TPR_rpt"/>
</dbReference>
<dbReference type="SUPFAM" id="SSF48452">
    <property type="entry name" value="TPR-like"/>
    <property type="match status" value="2"/>
</dbReference>
<dbReference type="PROSITE" id="PS50011">
    <property type="entry name" value="PROTEIN_KINASE_DOM"/>
    <property type="match status" value="1"/>
</dbReference>
<evidence type="ECO:0000256" key="3">
    <source>
        <dbReference type="ARBA" id="ARBA00022679"/>
    </source>
</evidence>
<protein>
    <recommendedName>
        <fullName evidence="1">non-specific serine/threonine protein kinase</fullName>
        <ecNumber evidence="1">2.7.11.1</ecNumber>
    </recommendedName>
</protein>
<keyword evidence="6 8" id="KW-0067">ATP-binding</keyword>
<dbReference type="PANTHER" id="PTHR43289">
    <property type="entry name" value="MITOGEN-ACTIVATED PROTEIN KINASE KINASE KINASE 20-RELATED"/>
    <property type="match status" value="1"/>
</dbReference>
<dbReference type="EMBL" id="AP019860">
    <property type="protein sequence ID" value="BBM82556.1"/>
    <property type="molecule type" value="Genomic_DNA"/>
</dbReference>
<dbReference type="CDD" id="cd14014">
    <property type="entry name" value="STKc_PknB_like"/>
    <property type="match status" value="1"/>
</dbReference>
<keyword evidence="4 8" id="KW-0547">Nucleotide-binding</keyword>
<evidence type="ECO:0000313" key="10">
    <source>
        <dbReference type="EMBL" id="BBM82556.1"/>
    </source>
</evidence>
<keyword evidence="11" id="KW-1185">Reference proteome</keyword>
<keyword evidence="3" id="KW-0808">Transferase</keyword>
<dbReference type="PROSITE" id="PS50005">
    <property type="entry name" value="TPR"/>
    <property type="match status" value="3"/>
</dbReference>
<dbReference type="Gene3D" id="1.10.510.10">
    <property type="entry name" value="Transferase(Phosphotransferase) domain 1"/>
    <property type="match status" value="1"/>
</dbReference>
<dbReference type="Proteomes" id="UP000326354">
    <property type="component" value="Chromosome"/>
</dbReference>
<sequence>MFPHNENQNPQNAPQKPRRKYGIYEVIDQLGKGGMGVVYKVHDPTLHRELALKILLHNKVYLRKRFAREAQAIAKLDHPNIVKCYNFFAHENMLCIAMEYVEGMSLRDGMQHYQLSLEDKLKIFVKIVEAVDYAHSHNVLHRDLKPENILIDYEQQPYLTDFGLSKITHTKDKSLTKTGTFMGTPSYMSPEQARGRLREMDSRSDVFSLGIILYEVITGEMLFPMTNINEVFYSILHKKSSAPSKVDRTIPKALDQICLKALEKDKKRRYQTAGQMAQDIQSFLNGESPIFAKRGIGKWIVASCAILLLACLYFYPVQNVPKQKEPTTPPVKIEELFFQPLTNFMADRDYDEAQKFLEKIFKHVKENPSKKDSYYMCMLNLYRSMCSIEKGFDSSEEKGEIVSWLQKAQQGLPQEPKVYEYLGRYYLENNQLSLAVENFRESIRLEPYNSDIHNYLGEALQQQNKHNEAHRKFAKAVEIDSLNFRALTNLYKAAHDYPELHLFIHYQTIAVNYAFVNLSPPDIFENELKAMRREHYISYFYWRNNLLDKFEVQAKNIHYYRFANLHSLQIQKELHNAVYNPRNKNEVSIAEIKNILYNGKNTFHRYLAACSLMYTDEFENIRRSIYNKSDRFLGSICLCALHAKNISVKVPAHLRKFFSKIEDNTLKTLLAQHVEDFDLRLLKKWMDSSDEKLAICAAGNAFNQQNASAKRISSRSGKILIAGMDKDRIIRHYAHYYFWNSLYSEDKKNKYLCRKGLEDEDYDINTTVLRYCRIFDEGILRNYIEEYIKKNSVGKRALTLTYALARISPVFPEKIIKDPQNHFMLRVLARHIAVYSLIYLQKTSLVEIPFILVRIAENIKNYPSEDIRAANYAYMAITLGYNVTYDAIKFFPEETPSVKLLIMHNLQCASKDRHPLIFQESHPQKIAWAKKFIRDREPKMRQAAWAAWAAMSTRERNNIYNLAKNSKDVVVRKGVARGFYSAFYFTVRRKMNSYNDQMNSAENFMELYYSGISRLLLRLNDKEKKDLLQMLVRAVTLDPENAQYYFNRALYFRAMRNYRLAKSDLQKALDLEKDNLRYQLMLAEVTFLNNPSTKEQVAEELKSILNKTRSVVIEFSAGKLYLQMGMFAQAKKILRKAHLQRPEGFSRSVWMAKTYWENNEKEEALLMLRALMKAENIHLRYANMYRRSKLKEKITRQVISGLFPGLNLDAFFNRK</sequence>
<feature type="repeat" description="TPR" evidence="7">
    <location>
        <begin position="1042"/>
        <end position="1075"/>
    </location>
</feature>
<dbReference type="EC" id="2.7.11.1" evidence="1"/>
<dbReference type="InterPro" id="IPR008271">
    <property type="entry name" value="Ser/Thr_kinase_AS"/>
</dbReference>
<dbReference type="AlphaFoldDB" id="A0A5S9IJF1"/>
<gene>
    <name evidence="10" type="ORF">UABAM_00899</name>
</gene>
<dbReference type="InterPro" id="IPR011990">
    <property type="entry name" value="TPR-like_helical_dom_sf"/>
</dbReference>
<dbReference type="Pfam" id="PF13181">
    <property type="entry name" value="TPR_8"/>
    <property type="match status" value="1"/>
</dbReference>
<dbReference type="OrthoDB" id="6111975at2"/>
<evidence type="ECO:0000259" key="9">
    <source>
        <dbReference type="PROSITE" id="PS50011"/>
    </source>
</evidence>
<dbReference type="KEGG" id="uam:UABAM_00899"/>
<organism evidence="10 11">
    <name type="scientific">Uabimicrobium amorphum</name>
    <dbReference type="NCBI Taxonomy" id="2596890"/>
    <lineage>
        <taxon>Bacteria</taxon>
        <taxon>Pseudomonadati</taxon>
        <taxon>Planctomycetota</taxon>
        <taxon>Candidatus Uabimicrobiia</taxon>
        <taxon>Candidatus Uabimicrobiales</taxon>
        <taxon>Candidatus Uabimicrobiaceae</taxon>
        <taxon>Candidatus Uabimicrobium</taxon>
    </lineage>
</organism>
<feature type="domain" description="Protein kinase" evidence="9">
    <location>
        <begin position="24"/>
        <end position="284"/>
    </location>
</feature>
<evidence type="ECO:0000313" key="11">
    <source>
        <dbReference type="Proteomes" id="UP000326354"/>
    </source>
</evidence>
<accession>A0A5S9IJF1</accession>
<dbReference type="PROSITE" id="PS00107">
    <property type="entry name" value="PROTEIN_KINASE_ATP"/>
    <property type="match status" value="1"/>
</dbReference>
<dbReference type="SMART" id="SM00220">
    <property type="entry name" value="S_TKc"/>
    <property type="match status" value="1"/>
</dbReference>
<dbReference type="Gene3D" id="3.30.200.20">
    <property type="entry name" value="Phosphorylase Kinase, domain 1"/>
    <property type="match status" value="1"/>
</dbReference>
<dbReference type="RefSeq" id="WP_151966795.1">
    <property type="nucleotide sequence ID" value="NZ_AP019860.1"/>
</dbReference>
<dbReference type="InterPro" id="IPR011009">
    <property type="entry name" value="Kinase-like_dom_sf"/>
</dbReference>
<keyword evidence="5 10" id="KW-0418">Kinase</keyword>
<evidence type="ECO:0000256" key="4">
    <source>
        <dbReference type="ARBA" id="ARBA00022741"/>
    </source>
</evidence>
<feature type="repeat" description="TPR" evidence="7">
    <location>
        <begin position="450"/>
        <end position="483"/>
    </location>
</feature>
<reference evidence="10 11" key="1">
    <citation type="submission" date="2019-08" db="EMBL/GenBank/DDBJ databases">
        <title>Complete genome sequence of Candidatus Uab amorphum.</title>
        <authorList>
            <person name="Shiratori T."/>
            <person name="Suzuki S."/>
            <person name="Kakizawa Y."/>
            <person name="Ishida K."/>
        </authorList>
    </citation>
    <scope>NUCLEOTIDE SEQUENCE [LARGE SCALE GENOMIC DNA]</scope>
    <source>
        <strain evidence="10 11">SRT547</strain>
    </source>
</reference>
<evidence type="ECO:0000256" key="5">
    <source>
        <dbReference type="ARBA" id="ARBA00022777"/>
    </source>
</evidence>
<name>A0A5S9IJF1_UABAM</name>
<dbReference type="Gene3D" id="1.25.40.10">
    <property type="entry name" value="Tetratricopeptide repeat domain"/>
    <property type="match status" value="2"/>
</dbReference>
<evidence type="ECO:0000256" key="7">
    <source>
        <dbReference type="PROSITE-ProRule" id="PRU00339"/>
    </source>
</evidence>
<dbReference type="GO" id="GO:0005524">
    <property type="term" value="F:ATP binding"/>
    <property type="evidence" value="ECO:0007669"/>
    <property type="project" value="UniProtKB-UniRule"/>
</dbReference>
<dbReference type="PANTHER" id="PTHR43289:SF6">
    <property type="entry name" value="SERINE_THREONINE-PROTEIN KINASE NEKL-3"/>
    <property type="match status" value="1"/>
</dbReference>
<evidence type="ECO:0000256" key="6">
    <source>
        <dbReference type="ARBA" id="ARBA00022840"/>
    </source>
</evidence>
<evidence type="ECO:0000256" key="8">
    <source>
        <dbReference type="PROSITE-ProRule" id="PRU10141"/>
    </source>
</evidence>
<evidence type="ECO:0000256" key="2">
    <source>
        <dbReference type="ARBA" id="ARBA00022527"/>
    </source>
</evidence>
<keyword evidence="2 10" id="KW-0723">Serine/threonine-protein kinase</keyword>
<dbReference type="PROSITE" id="PS00108">
    <property type="entry name" value="PROTEIN_KINASE_ST"/>
    <property type="match status" value="1"/>
</dbReference>
<dbReference type="InterPro" id="IPR000719">
    <property type="entry name" value="Prot_kinase_dom"/>
</dbReference>
<proteinExistence type="predicted"/>
<keyword evidence="7" id="KW-0802">TPR repeat</keyword>
<feature type="binding site" evidence="8">
    <location>
        <position position="53"/>
    </location>
    <ligand>
        <name>ATP</name>
        <dbReference type="ChEBI" id="CHEBI:30616"/>
    </ligand>
</feature>
<dbReference type="SUPFAM" id="SSF56112">
    <property type="entry name" value="Protein kinase-like (PK-like)"/>
    <property type="match status" value="1"/>
</dbReference>
<dbReference type="SMART" id="SM00028">
    <property type="entry name" value="TPR"/>
    <property type="match status" value="4"/>
</dbReference>
<dbReference type="FunFam" id="1.10.510.10:FF:000021">
    <property type="entry name" value="Serine/threonine protein kinase"/>
    <property type="match status" value="1"/>
</dbReference>